<evidence type="ECO:0000256" key="5">
    <source>
        <dbReference type="ARBA" id="ARBA00023125"/>
    </source>
</evidence>
<evidence type="ECO:0000313" key="10">
    <source>
        <dbReference type="Proteomes" id="UP000317638"/>
    </source>
</evidence>
<evidence type="ECO:0000256" key="6">
    <source>
        <dbReference type="ARBA" id="ARBA00023163"/>
    </source>
</evidence>
<dbReference type="PANTHER" id="PTHR34701">
    <property type="entry name" value="TRANSCRIPTIONAL REGULATOR MRAZ"/>
    <property type="match status" value="1"/>
</dbReference>
<evidence type="ECO:0000256" key="4">
    <source>
        <dbReference type="ARBA" id="ARBA00023015"/>
    </source>
</evidence>
<keyword evidence="4 7" id="KW-0805">Transcription regulation</keyword>
<keyword evidence="10" id="KW-1185">Reference proteome</keyword>
<dbReference type="InterPro" id="IPR007159">
    <property type="entry name" value="SpoVT-AbrB_dom"/>
</dbReference>
<dbReference type="AlphaFoldDB" id="A0A553K317"/>
<dbReference type="RefSeq" id="WP_143937996.1">
    <property type="nucleotide sequence ID" value="NZ_VKKG01000002.1"/>
</dbReference>
<comment type="caution">
    <text evidence="9">The sequence shown here is derived from an EMBL/GenBank/DDBJ whole genome shotgun (WGS) entry which is preliminary data.</text>
</comment>
<dbReference type="InterPro" id="IPR037914">
    <property type="entry name" value="SpoVT-AbrB_sf"/>
</dbReference>
<dbReference type="EMBL" id="VKKG01000002">
    <property type="protein sequence ID" value="TRY19103.1"/>
    <property type="molecule type" value="Genomic_DNA"/>
</dbReference>
<comment type="similarity">
    <text evidence="7">Belongs to the MraZ family.</text>
</comment>
<evidence type="ECO:0000256" key="2">
    <source>
        <dbReference type="ARBA" id="ARBA00022490"/>
    </source>
</evidence>
<keyword evidence="6 7" id="KW-0804">Transcription</keyword>
<comment type="subcellular location">
    <subcellularLocation>
        <location evidence="7">Cytoplasm</location>
        <location evidence="7">Nucleoid</location>
    </subcellularLocation>
</comment>
<evidence type="ECO:0000313" key="9">
    <source>
        <dbReference type="EMBL" id="TRY19103.1"/>
    </source>
</evidence>
<dbReference type="Proteomes" id="UP000317638">
    <property type="component" value="Unassembled WGS sequence"/>
</dbReference>
<dbReference type="PANTHER" id="PTHR34701:SF1">
    <property type="entry name" value="TRANSCRIPTIONAL REGULATOR MRAZ"/>
    <property type="match status" value="1"/>
</dbReference>
<dbReference type="InterPro" id="IPR038619">
    <property type="entry name" value="MraZ_sf"/>
</dbReference>
<dbReference type="PROSITE" id="PS51740">
    <property type="entry name" value="SPOVT_ABRB"/>
    <property type="match status" value="2"/>
</dbReference>
<dbReference type="CDD" id="cd16321">
    <property type="entry name" value="MraZ_C"/>
    <property type="match status" value="1"/>
</dbReference>
<name>A0A553K317_9ACTN</name>
<keyword evidence="2 7" id="KW-0963">Cytoplasm</keyword>
<sequence length="144" mass="16143">MFLGTYQPKLDEKGRLILPAKFRDQLSEGLVVTRAQDRALAVYPMSTFSKLMEDISNAPSTVKKVRDYQRMLSAGASHEVPDKQGRVTIPPILRTYAGLDRDVVVIGAMNRAEIWDLKVWEEYSASQESDFADLDGEFMSGLGQ</sequence>
<dbReference type="HAMAP" id="MF_01008">
    <property type="entry name" value="MraZ"/>
    <property type="match status" value="1"/>
</dbReference>
<dbReference type="InterPro" id="IPR003444">
    <property type="entry name" value="MraZ"/>
</dbReference>
<keyword evidence="3" id="KW-0677">Repeat</keyword>
<feature type="domain" description="SpoVT-AbrB" evidence="8">
    <location>
        <begin position="76"/>
        <end position="119"/>
    </location>
</feature>
<accession>A0A553K317</accession>
<evidence type="ECO:0000256" key="7">
    <source>
        <dbReference type="HAMAP-Rule" id="MF_01008"/>
    </source>
</evidence>
<dbReference type="CDD" id="cd16320">
    <property type="entry name" value="MraZ_N"/>
    <property type="match status" value="1"/>
</dbReference>
<dbReference type="GO" id="GO:0005737">
    <property type="term" value="C:cytoplasm"/>
    <property type="evidence" value="ECO:0007669"/>
    <property type="project" value="UniProtKB-UniRule"/>
</dbReference>
<gene>
    <name evidence="7 9" type="primary">mraZ</name>
    <name evidence="9" type="ORF">FOJ82_07180</name>
</gene>
<evidence type="ECO:0000256" key="3">
    <source>
        <dbReference type="ARBA" id="ARBA00022737"/>
    </source>
</evidence>
<proteinExistence type="inferred from homology"/>
<dbReference type="GO" id="GO:2000143">
    <property type="term" value="P:negative regulation of DNA-templated transcription initiation"/>
    <property type="evidence" value="ECO:0007669"/>
    <property type="project" value="TreeGrafter"/>
</dbReference>
<dbReference type="InterPro" id="IPR020603">
    <property type="entry name" value="MraZ_dom"/>
</dbReference>
<reference evidence="9 10" key="1">
    <citation type="submission" date="2019-07" db="EMBL/GenBank/DDBJ databases">
        <authorList>
            <person name="Zhou L.-Y."/>
        </authorList>
    </citation>
    <scope>NUCLEOTIDE SEQUENCE [LARGE SCALE GENOMIC DNA]</scope>
    <source>
        <strain evidence="9 10">YIM 101269</strain>
    </source>
</reference>
<organism evidence="9 10">
    <name type="scientific">Tessaracoccus rhinocerotis</name>
    <dbReference type="NCBI Taxonomy" id="1689449"/>
    <lineage>
        <taxon>Bacteria</taxon>
        <taxon>Bacillati</taxon>
        <taxon>Actinomycetota</taxon>
        <taxon>Actinomycetes</taxon>
        <taxon>Propionibacteriales</taxon>
        <taxon>Propionibacteriaceae</taxon>
        <taxon>Tessaracoccus</taxon>
    </lineage>
</organism>
<dbReference type="InterPro" id="IPR035644">
    <property type="entry name" value="MraZ_C"/>
</dbReference>
<dbReference type="Pfam" id="PF02381">
    <property type="entry name" value="MraZ"/>
    <property type="match status" value="2"/>
</dbReference>
<evidence type="ECO:0000259" key="8">
    <source>
        <dbReference type="PROSITE" id="PS51740"/>
    </source>
</evidence>
<dbReference type="NCBIfam" id="TIGR00242">
    <property type="entry name" value="division/cell wall cluster transcriptional repressor MraZ"/>
    <property type="match status" value="1"/>
</dbReference>
<dbReference type="GO" id="GO:0000976">
    <property type="term" value="F:transcription cis-regulatory region binding"/>
    <property type="evidence" value="ECO:0007669"/>
    <property type="project" value="TreeGrafter"/>
</dbReference>
<dbReference type="GO" id="GO:0003700">
    <property type="term" value="F:DNA-binding transcription factor activity"/>
    <property type="evidence" value="ECO:0007669"/>
    <property type="project" value="UniProtKB-UniRule"/>
</dbReference>
<dbReference type="Gene3D" id="3.40.1550.20">
    <property type="entry name" value="Transcriptional regulator MraZ domain"/>
    <property type="match status" value="1"/>
</dbReference>
<comment type="subunit">
    <text evidence="7">Forms oligomers.</text>
</comment>
<keyword evidence="5 7" id="KW-0238">DNA-binding</keyword>
<feature type="domain" description="SpoVT-AbrB" evidence="8">
    <location>
        <begin position="5"/>
        <end position="47"/>
    </location>
</feature>
<dbReference type="InterPro" id="IPR035642">
    <property type="entry name" value="MraZ_N"/>
</dbReference>
<dbReference type="GO" id="GO:0009295">
    <property type="term" value="C:nucleoid"/>
    <property type="evidence" value="ECO:0007669"/>
    <property type="project" value="UniProtKB-SubCell"/>
</dbReference>
<dbReference type="OrthoDB" id="9807753at2"/>
<evidence type="ECO:0000256" key="1">
    <source>
        <dbReference type="ARBA" id="ARBA00013860"/>
    </source>
</evidence>
<dbReference type="SUPFAM" id="SSF89447">
    <property type="entry name" value="AbrB/MazE/MraZ-like"/>
    <property type="match status" value="1"/>
</dbReference>
<protein>
    <recommendedName>
        <fullName evidence="1 7">Transcriptional regulator MraZ</fullName>
    </recommendedName>
</protein>